<evidence type="ECO:0000313" key="3">
    <source>
        <dbReference type="Proteomes" id="UP001454036"/>
    </source>
</evidence>
<organism evidence="2 3">
    <name type="scientific">Lithospermum erythrorhizon</name>
    <name type="common">Purple gromwell</name>
    <name type="synonym">Lithospermum officinale var. erythrorhizon</name>
    <dbReference type="NCBI Taxonomy" id="34254"/>
    <lineage>
        <taxon>Eukaryota</taxon>
        <taxon>Viridiplantae</taxon>
        <taxon>Streptophyta</taxon>
        <taxon>Embryophyta</taxon>
        <taxon>Tracheophyta</taxon>
        <taxon>Spermatophyta</taxon>
        <taxon>Magnoliopsida</taxon>
        <taxon>eudicotyledons</taxon>
        <taxon>Gunneridae</taxon>
        <taxon>Pentapetalae</taxon>
        <taxon>asterids</taxon>
        <taxon>lamiids</taxon>
        <taxon>Boraginales</taxon>
        <taxon>Boraginaceae</taxon>
        <taxon>Boraginoideae</taxon>
        <taxon>Lithospermeae</taxon>
        <taxon>Lithospermum</taxon>
    </lineage>
</organism>
<proteinExistence type="predicted"/>
<reference evidence="2 3" key="1">
    <citation type="submission" date="2024-01" db="EMBL/GenBank/DDBJ databases">
        <title>The complete chloroplast genome sequence of Lithospermum erythrorhizon: insights into the phylogenetic relationship among Boraginaceae species and the maternal lineages of purple gromwells.</title>
        <authorList>
            <person name="Okada T."/>
            <person name="Watanabe K."/>
        </authorList>
    </citation>
    <scope>NUCLEOTIDE SEQUENCE [LARGE SCALE GENOMIC DNA]</scope>
</reference>
<dbReference type="EMBL" id="BAABME010008039">
    <property type="protein sequence ID" value="GAA0172253.1"/>
    <property type="molecule type" value="Genomic_DNA"/>
</dbReference>
<sequence>MNDFNNCVRNVDLVEHPYSRSLYTWFTSIVSECWEQEVIGHGLFAFHSKMKNVRGALKCLRSRVKEKQIELDEVNCKIYGGCIEPSILAKASNLNIEYKQLCDAERQLYKSKARMQWYKDADASASYFHKNMSMHQASNRITHMHNSEGALVENYDDVLKRSINADFKTMLCRTVTTDEIEGVVLNIKKGKAPRPNGFS</sequence>
<protein>
    <recommendedName>
        <fullName evidence="4">RNA-directed DNA polymerase, eukaryota, reverse transcriptase zinc-binding domain protein</fullName>
    </recommendedName>
</protein>
<evidence type="ECO:0000256" key="1">
    <source>
        <dbReference type="SAM" id="Coils"/>
    </source>
</evidence>
<keyword evidence="3" id="KW-1185">Reference proteome</keyword>
<keyword evidence="1" id="KW-0175">Coiled coil</keyword>
<dbReference type="AlphaFoldDB" id="A0AAV3R8I2"/>
<evidence type="ECO:0000313" key="2">
    <source>
        <dbReference type="EMBL" id="GAA0172253.1"/>
    </source>
</evidence>
<accession>A0AAV3R8I2</accession>
<name>A0AAV3R8I2_LITER</name>
<gene>
    <name evidence="2" type="ORF">LIER_26109</name>
</gene>
<evidence type="ECO:0008006" key="4">
    <source>
        <dbReference type="Google" id="ProtNLM"/>
    </source>
</evidence>
<comment type="caution">
    <text evidence="2">The sequence shown here is derived from an EMBL/GenBank/DDBJ whole genome shotgun (WGS) entry which is preliminary data.</text>
</comment>
<feature type="coiled-coil region" evidence="1">
    <location>
        <begin position="50"/>
        <end position="77"/>
    </location>
</feature>
<dbReference type="Proteomes" id="UP001454036">
    <property type="component" value="Unassembled WGS sequence"/>
</dbReference>